<dbReference type="CDD" id="cd04301">
    <property type="entry name" value="NAT_SF"/>
    <property type="match status" value="1"/>
</dbReference>
<name>A0A172Y117_9FLAO</name>
<dbReference type="PROSITE" id="PS51186">
    <property type="entry name" value="GNAT"/>
    <property type="match status" value="1"/>
</dbReference>
<evidence type="ECO:0000259" key="1">
    <source>
        <dbReference type="PROSITE" id="PS51186"/>
    </source>
</evidence>
<dbReference type="GO" id="GO:0008999">
    <property type="term" value="F:protein-N-terminal-alanine acetyltransferase activity"/>
    <property type="evidence" value="ECO:0007669"/>
    <property type="project" value="TreeGrafter"/>
</dbReference>
<gene>
    <name evidence="2" type="ORF">A0O34_20795</name>
</gene>
<reference evidence="2 3" key="1">
    <citation type="submission" date="2016-04" db="EMBL/GenBank/DDBJ databases">
        <title>Complete Genome Sequence of Chryseobacterium sp. IHBB 10212.</title>
        <authorList>
            <person name="Pal M."/>
            <person name="Swarnkar M.K."/>
            <person name="Kaushal K."/>
            <person name="Chhibber S."/>
            <person name="Singh A.K."/>
            <person name="Gulati A."/>
        </authorList>
    </citation>
    <scope>NUCLEOTIDE SEQUENCE [LARGE SCALE GENOMIC DNA]</scope>
    <source>
        <strain evidence="2 3">IHBB 10212</strain>
    </source>
</reference>
<dbReference type="AlphaFoldDB" id="A0A172Y117"/>
<evidence type="ECO:0000313" key="2">
    <source>
        <dbReference type="EMBL" id="ANF52802.1"/>
    </source>
</evidence>
<dbReference type="PANTHER" id="PTHR43792">
    <property type="entry name" value="GNAT FAMILY, PUTATIVE (AFU_ORTHOLOGUE AFUA_3G00765)-RELATED-RELATED"/>
    <property type="match status" value="1"/>
</dbReference>
<organism evidence="2 3">
    <name type="scientific">Chryseobacterium glaciei</name>
    <dbReference type="NCBI Taxonomy" id="1685010"/>
    <lineage>
        <taxon>Bacteria</taxon>
        <taxon>Pseudomonadati</taxon>
        <taxon>Bacteroidota</taxon>
        <taxon>Flavobacteriia</taxon>
        <taxon>Flavobacteriales</taxon>
        <taxon>Weeksellaceae</taxon>
        <taxon>Chryseobacterium group</taxon>
        <taxon>Chryseobacterium</taxon>
    </lineage>
</organism>
<sequence>MKLNFPNVKGEKITLRQISDSDIKDIVEISFYDAIQAKTSAEARQMQAKIDEDCANGDSIHWCIVDNSTDKIVGTCGYYRGLKDGEGELGCILLPKYYGKGYMTDAMKLAIDYGLNTMRLKRIWAATSQQNSKAIQLLERLNFKKIADLDDNEIEYELSK</sequence>
<keyword evidence="3" id="KW-1185">Reference proteome</keyword>
<dbReference type="Gene3D" id="3.40.630.30">
    <property type="match status" value="1"/>
</dbReference>
<protein>
    <submittedName>
        <fullName evidence="2">GCN5 family acetyltransferase</fullName>
    </submittedName>
</protein>
<dbReference type="OrthoDB" id="9811523at2"/>
<accession>A0A172Y117</accession>
<dbReference type="EMBL" id="CP015199">
    <property type="protein sequence ID" value="ANF52802.1"/>
    <property type="molecule type" value="Genomic_DNA"/>
</dbReference>
<dbReference type="KEGG" id="chh:A0O34_20795"/>
<dbReference type="PANTHER" id="PTHR43792:SF9">
    <property type="entry name" value="RIBOSOMAL-PROTEIN-ALANINE ACETYLTRANSFERASE"/>
    <property type="match status" value="1"/>
</dbReference>
<dbReference type="Pfam" id="PF13302">
    <property type="entry name" value="Acetyltransf_3"/>
    <property type="match status" value="1"/>
</dbReference>
<dbReference type="RefSeq" id="WP_066758958.1">
    <property type="nucleotide sequence ID" value="NZ_CP015199.1"/>
</dbReference>
<dbReference type="STRING" id="1685010.A0O34_20795"/>
<dbReference type="SUPFAM" id="SSF55729">
    <property type="entry name" value="Acyl-CoA N-acyltransferases (Nat)"/>
    <property type="match status" value="1"/>
</dbReference>
<dbReference type="InterPro" id="IPR051531">
    <property type="entry name" value="N-acetyltransferase"/>
</dbReference>
<feature type="domain" description="N-acetyltransferase" evidence="1">
    <location>
        <begin position="13"/>
        <end position="160"/>
    </location>
</feature>
<dbReference type="Proteomes" id="UP000077824">
    <property type="component" value="Chromosome"/>
</dbReference>
<dbReference type="GO" id="GO:0005737">
    <property type="term" value="C:cytoplasm"/>
    <property type="evidence" value="ECO:0007669"/>
    <property type="project" value="TreeGrafter"/>
</dbReference>
<dbReference type="InterPro" id="IPR000182">
    <property type="entry name" value="GNAT_dom"/>
</dbReference>
<proteinExistence type="predicted"/>
<keyword evidence="2" id="KW-0808">Transferase</keyword>
<evidence type="ECO:0000313" key="3">
    <source>
        <dbReference type="Proteomes" id="UP000077824"/>
    </source>
</evidence>
<dbReference type="InterPro" id="IPR016181">
    <property type="entry name" value="Acyl_CoA_acyltransferase"/>
</dbReference>